<dbReference type="Pfam" id="PF12796">
    <property type="entry name" value="Ank_2"/>
    <property type="match status" value="1"/>
</dbReference>
<dbReference type="InterPro" id="IPR036770">
    <property type="entry name" value="Ankyrin_rpt-contain_sf"/>
</dbReference>
<dbReference type="SUPFAM" id="SSF48403">
    <property type="entry name" value="Ankyrin repeat"/>
    <property type="match status" value="1"/>
</dbReference>
<protein>
    <submittedName>
        <fullName evidence="1">Uncharacterized protein</fullName>
    </submittedName>
</protein>
<name>F4PPI3_CACFS</name>
<reference evidence="2" key="1">
    <citation type="journal article" date="2011" name="Genome Res.">
        <title>Phylogeny-wide analysis of social amoeba genomes highlights ancient origins for complex intercellular communication.</title>
        <authorList>
            <person name="Heidel A.J."/>
            <person name="Lawal H.M."/>
            <person name="Felder M."/>
            <person name="Schilde C."/>
            <person name="Helps N.R."/>
            <person name="Tunggal B."/>
            <person name="Rivero F."/>
            <person name="John U."/>
            <person name="Schleicher M."/>
            <person name="Eichinger L."/>
            <person name="Platzer M."/>
            <person name="Noegel A.A."/>
            <person name="Schaap P."/>
            <person name="Gloeckner G."/>
        </authorList>
    </citation>
    <scope>NUCLEOTIDE SEQUENCE [LARGE SCALE GENOMIC DNA]</scope>
    <source>
        <strain evidence="2">SH3</strain>
    </source>
</reference>
<evidence type="ECO:0000313" key="2">
    <source>
        <dbReference type="Proteomes" id="UP000007797"/>
    </source>
</evidence>
<evidence type="ECO:0000313" key="1">
    <source>
        <dbReference type="EMBL" id="EGG22296.1"/>
    </source>
</evidence>
<dbReference type="EMBL" id="GL883009">
    <property type="protein sequence ID" value="EGG22296.1"/>
    <property type="molecule type" value="Genomic_DNA"/>
</dbReference>
<dbReference type="Gene3D" id="1.25.40.20">
    <property type="entry name" value="Ankyrin repeat-containing domain"/>
    <property type="match status" value="1"/>
</dbReference>
<dbReference type="Proteomes" id="UP000007797">
    <property type="component" value="Unassembled WGS sequence"/>
</dbReference>
<dbReference type="AlphaFoldDB" id="F4PPI3"/>
<dbReference type="RefSeq" id="XP_004360147.1">
    <property type="nucleotide sequence ID" value="XM_004360090.1"/>
</dbReference>
<keyword evidence="2" id="KW-1185">Reference proteome</keyword>
<dbReference type="InterPro" id="IPR002110">
    <property type="entry name" value="Ankyrin_rpt"/>
</dbReference>
<dbReference type="GeneID" id="14874243"/>
<dbReference type="InterPro" id="IPR052050">
    <property type="entry name" value="SecEffector_AnkRepeat"/>
</dbReference>
<dbReference type="PANTHER" id="PTHR46586:SF3">
    <property type="entry name" value="ANKYRIN REPEAT-CONTAINING PROTEIN"/>
    <property type="match status" value="1"/>
</dbReference>
<dbReference type="OrthoDB" id="7464126at2759"/>
<sequence>MNIYLTISLFLSVKTITFSSLYTYSYLLMYPLTTTITQQQLVSWNKLVANPKRDFRVKDVLFNTLQKFGEIIVVFYLNNKKLSIGILYLFNLFKRYIKIRIGHYYSKEFRMESVGKEVSDVVLMKLSPLLKKYSIPLDIIREFYDPKCPSASCVSLGPYRSVIQLPKIFITKLTNSNDQSTYQHVLDSIVHEIYHVKQWHAVWDLLVSNFLKPCVESICFIAIIQIQFESVGGMEFNQLFNNNIFNNNNNIYLILKVLVLSDIFLHFNRTEGATTDAMDRAAENGHFDVVQFLHFNRSEGCTKKAIMYACDRRHLEIVSFLINLRKEECTERLLERTVNLDGPQEIVEFLVSQLLGSLSIELIQSLIRHFKQRGYFEVRHQLKNHLKAIEASNKQTVTKQKSYQ</sequence>
<gene>
    <name evidence="1" type="ORF">DFA_04414</name>
</gene>
<accession>F4PPI3</accession>
<proteinExistence type="predicted"/>
<dbReference type="PANTHER" id="PTHR46586">
    <property type="entry name" value="ANKYRIN REPEAT-CONTAINING PROTEIN"/>
    <property type="match status" value="1"/>
</dbReference>
<dbReference type="KEGG" id="dfa:DFA_04414"/>
<organism evidence="1 2">
    <name type="scientific">Cavenderia fasciculata</name>
    <name type="common">Slime mold</name>
    <name type="synonym">Dictyostelium fasciculatum</name>
    <dbReference type="NCBI Taxonomy" id="261658"/>
    <lineage>
        <taxon>Eukaryota</taxon>
        <taxon>Amoebozoa</taxon>
        <taxon>Evosea</taxon>
        <taxon>Eumycetozoa</taxon>
        <taxon>Dictyostelia</taxon>
        <taxon>Acytosteliales</taxon>
        <taxon>Cavenderiaceae</taxon>
        <taxon>Cavenderia</taxon>
    </lineage>
</organism>